<evidence type="ECO:0000256" key="2">
    <source>
        <dbReference type="ARBA" id="ARBA00004496"/>
    </source>
</evidence>
<feature type="region of interest" description="Disordered" evidence="7">
    <location>
        <begin position="185"/>
        <end position="281"/>
    </location>
</feature>
<dbReference type="InterPro" id="IPR044868">
    <property type="entry name" value="Rpn13/ADRM1_Pru"/>
</dbReference>
<dbReference type="InterPro" id="IPR006773">
    <property type="entry name" value="Rpn13/ADRM1"/>
</dbReference>
<keyword evidence="5" id="KW-0647">Proteasome</keyword>
<dbReference type="InterPro" id="IPR038108">
    <property type="entry name" value="RPN13_DEUBAD_sf"/>
</dbReference>
<dbReference type="Pfam" id="PF16550">
    <property type="entry name" value="RPN13_C"/>
    <property type="match status" value="1"/>
</dbReference>
<comment type="similarity">
    <text evidence="3">Belongs to the ADRM1 family.</text>
</comment>
<dbReference type="PROSITE" id="PS51917">
    <property type="entry name" value="PRU"/>
    <property type="match status" value="1"/>
</dbReference>
<evidence type="ECO:0000256" key="7">
    <source>
        <dbReference type="SAM" id="MobiDB-lite"/>
    </source>
</evidence>
<comment type="caution">
    <text evidence="11">The sequence shown here is derived from an EMBL/GenBank/DDBJ whole genome shotgun (WGS) entry which is preliminary data.</text>
</comment>
<feature type="compositionally biased region" description="Basic and acidic residues" evidence="7">
    <location>
        <begin position="407"/>
        <end position="421"/>
    </location>
</feature>
<organism evidence="11 14">
    <name type="scientific">Didymodactylos carnosus</name>
    <dbReference type="NCBI Taxonomy" id="1234261"/>
    <lineage>
        <taxon>Eukaryota</taxon>
        <taxon>Metazoa</taxon>
        <taxon>Spiralia</taxon>
        <taxon>Gnathifera</taxon>
        <taxon>Rotifera</taxon>
        <taxon>Eurotatoria</taxon>
        <taxon>Bdelloidea</taxon>
        <taxon>Philodinida</taxon>
        <taxon>Philodinidae</taxon>
        <taxon>Didymodactylos</taxon>
    </lineage>
</organism>
<protein>
    <submittedName>
        <fullName evidence="11">Uncharacterized protein</fullName>
    </submittedName>
</protein>
<dbReference type="GO" id="GO:0005737">
    <property type="term" value="C:cytoplasm"/>
    <property type="evidence" value="ECO:0007669"/>
    <property type="project" value="UniProtKB-SubCell"/>
</dbReference>
<dbReference type="EMBL" id="CAJOBA010001237">
    <property type="protein sequence ID" value="CAF3584185.1"/>
    <property type="molecule type" value="Genomic_DNA"/>
</dbReference>
<evidence type="ECO:0000313" key="12">
    <source>
        <dbReference type="EMBL" id="CAF3584185.1"/>
    </source>
</evidence>
<feature type="compositionally biased region" description="Low complexity" evidence="7">
    <location>
        <begin position="223"/>
        <end position="258"/>
    </location>
</feature>
<dbReference type="FunFam" id="2.30.29.70:FF:000001">
    <property type="entry name" value="Proteasomal ubiquitin receptor ADRM1"/>
    <property type="match status" value="1"/>
</dbReference>
<evidence type="ECO:0000313" key="13">
    <source>
        <dbReference type="EMBL" id="CAF3734815.1"/>
    </source>
</evidence>
<dbReference type="EMBL" id="CAJOBC010002471">
    <property type="protein sequence ID" value="CAF3734815.1"/>
    <property type="molecule type" value="Genomic_DNA"/>
</dbReference>
<dbReference type="Gene3D" id="1.10.2020.20">
    <property type="match status" value="1"/>
</dbReference>
<dbReference type="InterPro" id="IPR032368">
    <property type="entry name" value="RPN13_DEUBAD"/>
</dbReference>
<feature type="domain" description="Pru" evidence="9">
    <location>
        <begin position="9"/>
        <end position="124"/>
    </location>
</feature>
<feature type="domain" description="DEUBAD" evidence="8">
    <location>
        <begin position="301"/>
        <end position="413"/>
    </location>
</feature>
<evidence type="ECO:0000256" key="1">
    <source>
        <dbReference type="ARBA" id="ARBA00004123"/>
    </source>
</evidence>
<evidence type="ECO:0000313" key="11">
    <source>
        <dbReference type="EMBL" id="CAF0960107.1"/>
    </source>
</evidence>
<dbReference type="GO" id="GO:0061133">
    <property type="term" value="F:endopeptidase activator activity"/>
    <property type="evidence" value="ECO:0007669"/>
    <property type="project" value="TreeGrafter"/>
</dbReference>
<dbReference type="EMBL" id="CAJNOK010001236">
    <property type="protein sequence ID" value="CAF0800801.1"/>
    <property type="molecule type" value="Genomic_DNA"/>
</dbReference>
<feature type="compositionally biased region" description="Low complexity" evidence="7">
    <location>
        <begin position="269"/>
        <end position="281"/>
    </location>
</feature>
<dbReference type="Gene3D" id="2.30.29.70">
    <property type="entry name" value="Proteasomal ubiquitin receptor Rpn13/ADRM1"/>
    <property type="match status" value="1"/>
</dbReference>
<keyword evidence="4" id="KW-0963">Cytoplasm</keyword>
<dbReference type="GO" id="GO:0070628">
    <property type="term" value="F:proteasome binding"/>
    <property type="evidence" value="ECO:0007669"/>
    <property type="project" value="TreeGrafter"/>
</dbReference>
<dbReference type="InterPro" id="IPR038633">
    <property type="entry name" value="Rpn13/ADRM1_Pru_sf"/>
</dbReference>
<keyword evidence="14" id="KW-1185">Reference proteome</keyword>
<gene>
    <name evidence="11" type="ORF">GPM918_LOCUS11709</name>
    <name evidence="10" type="ORF">OVA965_LOCUS4635</name>
    <name evidence="13" type="ORF">SRO942_LOCUS11710</name>
    <name evidence="12" type="ORF">TMI583_LOCUS4636</name>
</gene>
<evidence type="ECO:0000313" key="14">
    <source>
        <dbReference type="Proteomes" id="UP000663829"/>
    </source>
</evidence>
<evidence type="ECO:0000256" key="3">
    <source>
        <dbReference type="ARBA" id="ARBA00009216"/>
    </source>
</evidence>
<feature type="compositionally biased region" description="Polar residues" evidence="7">
    <location>
        <begin position="197"/>
        <end position="215"/>
    </location>
</feature>
<sequence>MFGGAQSRAGSRNLVEFKAGKMHLRGSMVHPDKRKGLVYLHQGNDTLMHLCWKDRGSSNSAPEDDLVIFPDEIEFKKVTQNTTGRVYILKWKNAARKLFFWMQEPKEDKDEELCKKINDLLNHPPTPGMSLDEPGAGSSHPLQAVMERMSAGGGGGLDPNDLSSVLRTMNPNQLAELINSLGNGGAGGMMPMHTPRGHSTFSAGNTSSQQPTPSLLDSFAQDASSRPNTAPASTASATRATGATAASSAGTSASGSSRPPKETRSGENTGTTSATSASSSLTAKPAIQLAALQSILSQLDGQSAKSSTDLNDIMTAENLVPLLSNKDIQEKLIPHMPEGETLLKTESDLRQSIQTPQFRQAVSAFSVALQTGQLGPVLSQAGLPSDVIQAANKGDIDAFAKALEKYYKKDKDNDTNDKKPSNDGTNMDTS</sequence>
<evidence type="ECO:0000256" key="5">
    <source>
        <dbReference type="ARBA" id="ARBA00022942"/>
    </source>
</evidence>
<dbReference type="PANTHER" id="PTHR12225:SF0">
    <property type="entry name" value="PROTEASOMAL UBIQUITIN RECEPTOR ADRM1"/>
    <property type="match status" value="1"/>
</dbReference>
<dbReference type="Proteomes" id="UP000663829">
    <property type="component" value="Unassembled WGS sequence"/>
</dbReference>
<name>A0A814DLS1_9BILA</name>
<comment type="subcellular location">
    <subcellularLocation>
        <location evidence="2">Cytoplasm</location>
    </subcellularLocation>
    <subcellularLocation>
        <location evidence="1">Nucleus</location>
    </subcellularLocation>
</comment>
<dbReference type="Proteomes" id="UP000682733">
    <property type="component" value="Unassembled WGS sequence"/>
</dbReference>
<dbReference type="Proteomes" id="UP000681722">
    <property type="component" value="Unassembled WGS sequence"/>
</dbReference>
<dbReference type="CDD" id="cd13314">
    <property type="entry name" value="PH_Rpn13"/>
    <property type="match status" value="1"/>
</dbReference>
<evidence type="ECO:0000256" key="4">
    <source>
        <dbReference type="ARBA" id="ARBA00022490"/>
    </source>
</evidence>
<dbReference type="Proteomes" id="UP000677228">
    <property type="component" value="Unassembled WGS sequence"/>
</dbReference>
<evidence type="ECO:0000313" key="10">
    <source>
        <dbReference type="EMBL" id="CAF0800801.1"/>
    </source>
</evidence>
<dbReference type="PANTHER" id="PTHR12225">
    <property type="entry name" value="ADHESION REGULATING MOLECULE 1 110 KDA CELL MEMBRANE GLYCOPROTEIN"/>
    <property type="match status" value="1"/>
</dbReference>
<dbReference type="GO" id="GO:0005634">
    <property type="term" value="C:nucleus"/>
    <property type="evidence" value="ECO:0007669"/>
    <property type="project" value="UniProtKB-SubCell"/>
</dbReference>
<proteinExistence type="inferred from homology"/>
<dbReference type="GO" id="GO:0008541">
    <property type="term" value="C:proteasome regulatory particle, lid subcomplex"/>
    <property type="evidence" value="ECO:0007669"/>
    <property type="project" value="TreeGrafter"/>
</dbReference>
<feature type="region of interest" description="Disordered" evidence="7">
    <location>
        <begin position="407"/>
        <end position="430"/>
    </location>
</feature>
<dbReference type="Pfam" id="PF04683">
    <property type="entry name" value="Rpn13_ADRM1_Pru"/>
    <property type="match status" value="1"/>
</dbReference>
<reference evidence="11" key="1">
    <citation type="submission" date="2021-02" db="EMBL/GenBank/DDBJ databases">
        <authorList>
            <person name="Nowell W R."/>
        </authorList>
    </citation>
    <scope>NUCLEOTIDE SEQUENCE</scope>
</reference>
<dbReference type="OrthoDB" id="340431at2759"/>
<evidence type="ECO:0000259" key="8">
    <source>
        <dbReference type="PROSITE" id="PS51916"/>
    </source>
</evidence>
<dbReference type="PROSITE" id="PS51916">
    <property type="entry name" value="DEUBAD"/>
    <property type="match status" value="1"/>
</dbReference>
<dbReference type="AlphaFoldDB" id="A0A814DLS1"/>
<dbReference type="InterPro" id="IPR044867">
    <property type="entry name" value="DEUBAD_dom"/>
</dbReference>
<accession>A0A814DLS1</accession>
<keyword evidence="6" id="KW-0539">Nucleus</keyword>
<dbReference type="EMBL" id="CAJNOQ010002471">
    <property type="protein sequence ID" value="CAF0960107.1"/>
    <property type="molecule type" value="Genomic_DNA"/>
</dbReference>
<evidence type="ECO:0000256" key="6">
    <source>
        <dbReference type="ARBA" id="ARBA00023242"/>
    </source>
</evidence>
<evidence type="ECO:0000259" key="9">
    <source>
        <dbReference type="PROSITE" id="PS51917"/>
    </source>
</evidence>